<reference evidence="10" key="1">
    <citation type="journal article" date="2019" name="Int. J. Syst. Evol. Microbiol.">
        <title>The Global Catalogue of Microorganisms (GCM) 10K type strain sequencing project: providing services to taxonomists for standard genome sequencing and annotation.</title>
        <authorList>
            <consortium name="The Broad Institute Genomics Platform"/>
            <consortium name="The Broad Institute Genome Sequencing Center for Infectious Disease"/>
            <person name="Wu L."/>
            <person name="Ma J."/>
        </authorList>
    </citation>
    <scope>NUCLEOTIDE SEQUENCE [LARGE SCALE GENOMIC DNA]</scope>
    <source>
        <strain evidence="10">CCM 8702</strain>
    </source>
</reference>
<evidence type="ECO:0000256" key="4">
    <source>
        <dbReference type="ARBA" id="ARBA00022692"/>
    </source>
</evidence>
<dbReference type="EMBL" id="BMDD01000004">
    <property type="protein sequence ID" value="GGH82108.1"/>
    <property type="molecule type" value="Genomic_DNA"/>
</dbReference>
<evidence type="ECO:0000313" key="9">
    <source>
        <dbReference type="EMBL" id="GGH82108.1"/>
    </source>
</evidence>
<dbReference type="RefSeq" id="WP_172245442.1">
    <property type="nucleotide sequence ID" value="NZ_BMDD01000004.1"/>
</dbReference>
<feature type="transmembrane region" description="Helical" evidence="7">
    <location>
        <begin position="134"/>
        <end position="155"/>
    </location>
</feature>
<feature type="domain" description="Peptidase M50" evidence="8">
    <location>
        <begin position="57"/>
        <end position="215"/>
    </location>
</feature>
<sequence>MFRKVFPLLIGAAVGALVATVAVRLGREGIAGNAALESATGPAFGGWHPAVVILGAAAMAMIAILIHEFGHILGAVMVRSRVTRLYWGPLICLFPERRIRFAFRNRYFFGAMQTDMQAYHDEASFARGIRAQRIVNAAGPASSLITGLVAYGFSASPWSVAGIYALLSVGIGLATLFSDGVNAILLGRRNHALVSGWTMLLQDQRMDEQKLKFLNAASKLYLQELAATSAPAKGRETHDLFLVYYVKLMDGETARQPAAKRLIEETKAAWSAAIPAKLSKPRRDTLVMVLAEEVVRLCGDGLREEAEQLYAEIGGRSAKPSPLLLKARAFIEGTENSAREYVQSVRAMHSDLASYGALIAQEERRMAQA</sequence>
<accession>A0ABQ2A169</accession>
<protein>
    <recommendedName>
        <fullName evidence="8">Peptidase M50 domain-containing protein</fullName>
    </recommendedName>
</protein>
<feature type="transmembrane region" description="Helical" evidence="7">
    <location>
        <begin position="161"/>
        <end position="185"/>
    </location>
</feature>
<evidence type="ECO:0000256" key="2">
    <source>
        <dbReference type="ARBA" id="ARBA00004141"/>
    </source>
</evidence>
<evidence type="ECO:0000256" key="6">
    <source>
        <dbReference type="ARBA" id="ARBA00023136"/>
    </source>
</evidence>
<evidence type="ECO:0000313" key="10">
    <source>
        <dbReference type="Proteomes" id="UP000605427"/>
    </source>
</evidence>
<evidence type="ECO:0000256" key="1">
    <source>
        <dbReference type="ARBA" id="ARBA00001947"/>
    </source>
</evidence>
<gene>
    <name evidence="9" type="ORF">GCM10007362_32920</name>
</gene>
<keyword evidence="6 7" id="KW-0472">Membrane</keyword>
<comment type="similarity">
    <text evidence="3">Belongs to the peptidase M50B family.</text>
</comment>
<organism evidence="9 10">
    <name type="scientific">Saccharibacillus endophyticus</name>
    <dbReference type="NCBI Taxonomy" id="2060666"/>
    <lineage>
        <taxon>Bacteria</taxon>
        <taxon>Bacillati</taxon>
        <taxon>Bacillota</taxon>
        <taxon>Bacilli</taxon>
        <taxon>Bacillales</taxon>
        <taxon>Paenibacillaceae</taxon>
        <taxon>Saccharibacillus</taxon>
    </lineage>
</organism>
<keyword evidence="5 7" id="KW-1133">Transmembrane helix</keyword>
<comment type="cofactor">
    <cofactor evidence="1">
        <name>Zn(2+)</name>
        <dbReference type="ChEBI" id="CHEBI:29105"/>
    </cofactor>
</comment>
<comment type="subcellular location">
    <subcellularLocation>
        <location evidence="2">Membrane</location>
        <topology evidence="2">Multi-pass membrane protein</topology>
    </subcellularLocation>
</comment>
<keyword evidence="10" id="KW-1185">Reference proteome</keyword>
<keyword evidence="4 7" id="KW-0812">Transmembrane</keyword>
<dbReference type="InterPro" id="IPR008915">
    <property type="entry name" value="Peptidase_M50"/>
</dbReference>
<dbReference type="Pfam" id="PF02163">
    <property type="entry name" value="Peptidase_M50"/>
    <property type="match status" value="1"/>
</dbReference>
<feature type="transmembrane region" description="Helical" evidence="7">
    <location>
        <begin position="50"/>
        <end position="78"/>
    </location>
</feature>
<evidence type="ECO:0000256" key="7">
    <source>
        <dbReference type="SAM" id="Phobius"/>
    </source>
</evidence>
<evidence type="ECO:0000259" key="8">
    <source>
        <dbReference type="Pfam" id="PF02163"/>
    </source>
</evidence>
<evidence type="ECO:0000256" key="5">
    <source>
        <dbReference type="ARBA" id="ARBA00022989"/>
    </source>
</evidence>
<proteinExistence type="inferred from homology"/>
<evidence type="ECO:0000256" key="3">
    <source>
        <dbReference type="ARBA" id="ARBA00007931"/>
    </source>
</evidence>
<name>A0ABQ2A169_9BACL</name>
<comment type="caution">
    <text evidence="9">The sequence shown here is derived from an EMBL/GenBank/DDBJ whole genome shotgun (WGS) entry which is preliminary data.</text>
</comment>
<dbReference type="Proteomes" id="UP000605427">
    <property type="component" value="Unassembled WGS sequence"/>
</dbReference>